<dbReference type="CDD" id="cd04511">
    <property type="entry name" value="NUDIX_Hydrolase"/>
    <property type="match status" value="1"/>
</dbReference>
<evidence type="ECO:0000313" key="5">
    <source>
        <dbReference type="EMBL" id="MBB6083166.1"/>
    </source>
</evidence>
<dbReference type="Gene3D" id="2.20.70.10">
    <property type="match status" value="1"/>
</dbReference>
<dbReference type="GO" id="GO:0016787">
    <property type="term" value="F:hydrolase activity"/>
    <property type="evidence" value="ECO:0007669"/>
    <property type="project" value="UniProtKB-KW"/>
</dbReference>
<evidence type="ECO:0000313" key="6">
    <source>
        <dbReference type="Proteomes" id="UP000541136"/>
    </source>
</evidence>
<evidence type="ECO:0000256" key="2">
    <source>
        <dbReference type="ARBA" id="ARBA00022801"/>
    </source>
</evidence>
<dbReference type="PROSITE" id="PS51462">
    <property type="entry name" value="NUDIX"/>
    <property type="match status" value="1"/>
</dbReference>
<dbReference type="Gene3D" id="3.90.79.10">
    <property type="entry name" value="Nucleoside Triphosphate Pyrophosphohydrolase"/>
    <property type="match status" value="1"/>
</dbReference>
<dbReference type="Proteomes" id="UP000541136">
    <property type="component" value="Unassembled WGS sequence"/>
</dbReference>
<protein>
    <submittedName>
        <fullName evidence="5">ADP-ribose pyrophosphatase YjhB (NUDIX family)</fullName>
    </submittedName>
</protein>
<evidence type="ECO:0000259" key="4">
    <source>
        <dbReference type="PROSITE" id="PS51462"/>
    </source>
</evidence>
<reference evidence="5 6" key="1">
    <citation type="submission" date="2020-08" db="EMBL/GenBank/DDBJ databases">
        <title>Genomic Encyclopedia of Type Strains, Phase IV (KMG-IV): sequencing the most valuable type-strain genomes for metagenomic binning, comparative biology and taxonomic classification.</title>
        <authorList>
            <person name="Goeker M."/>
        </authorList>
    </citation>
    <scope>NUCLEOTIDE SEQUENCE [LARGE SCALE GENOMIC DNA]</scope>
    <source>
        <strain evidence="5 6">DSM 12141</strain>
    </source>
</reference>
<gene>
    <name evidence="5" type="ORF">HNR28_001203</name>
</gene>
<accession>A0A7W9WMU6</accession>
<evidence type="ECO:0000256" key="3">
    <source>
        <dbReference type="ARBA" id="ARBA00022842"/>
    </source>
</evidence>
<dbReference type="InterPro" id="IPR015797">
    <property type="entry name" value="NUDIX_hydrolase-like_dom_sf"/>
</dbReference>
<dbReference type="AlphaFoldDB" id="A0A7W9WMU6"/>
<dbReference type="RefSeq" id="WP_043683983.1">
    <property type="nucleotide sequence ID" value="NZ_JACHIB010000006.1"/>
</dbReference>
<comment type="cofactor">
    <cofactor evidence="1">
        <name>Mg(2+)</name>
        <dbReference type="ChEBI" id="CHEBI:18420"/>
    </cofactor>
</comment>
<keyword evidence="2" id="KW-0378">Hydrolase</keyword>
<name>A0A7W9WMU6_CASDE</name>
<dbReference type="InterPro" id="IPR000086">
    <property type="entry name" value="NUDIX_hydrolase_dom"/>
</dbReference>
<sequence length="195" mass="22065">MTSSDPAFYHPAPRSQQFCSQCGHALSREIPPDDNRIRDLCTHCGAVHYQNPRNVVGVVPILDDRVLLCRRAIEPRHGKWTLPAGFMELGETTEQGAERENQEESGARIRIRSLLTVIDVPSVNQVHLYYLADVLGPHLAPGPETLEAAFFGLDEIPWRELAFRTVSTTLEHYLRDRALGTFPTHHYAIDLRFPD</sequence>
<dbReference type="EMBL" id="JACHIB010000006">
    <property type="protein sequence ID" value="MBB6083166.1"/>
    <property type="molecule type" value="Genomic_DNA"/>
</dbReference>
<dbReference type="InterPro" id="IPR029401">
    <property type="entry name" value="Nudix_N"/>
</dbReference>
<comment type="caution">
    <text evidence="5">The sequence shown here is derived from an EMBL/GenBank/DDBJ whole genome shotgun (WGS) entry which is preliminary data.</text>
</comment>
<organism evidence="5 6">
    <name type="scientific">Castellaniella defragrans</name>
    <name type="common">Alcaligenes defragrans</name>
    <dbReference type="NCBI Taxonomy" id="75697"/>
    <lineage>
        <taxon>Bacteria</taxon>
        <taxon>Pseudomonadati</taxon>
        <taxon>Pseudomonadota</taxon>
        <taxon>Betaproteobacteria</taxon>
        <taxon>Burkholderiales</taxon>
        <taxon>Alcaligenaceae</taxon>
        <taxon>Castellaniella</taxon>
    </lineage>
</organism>
<dbReference type="PANTHER" id="PTHR43222:SF2">
    <property type="entry name" value="NUDIX HYDROLASE 23, CHLOROPLASTIC"/>
    <property type="match status" value="1"/>
</dbReference>
<feature type="domain" description="Nudix hydrolase" evidence="4">
    <location>
        <begin position="51"/>
        <end position="178"/>
    </location>
</feature>
<evidence type="ECO:0000256" key="1">
    <source>
        <dbReference type="ARBA" id="ARBA00001946"/>
    </source>
</evidence>
<keyword evidence="3" id="KW-0460">Magnesium</keyword>
<dbReference type="PRINTS" id="PR00502">
    <property type="entry name" value="NUDIXFAMILY"/>
</dbReference>
<dbReference type="Pfam" id="PF00293">
    <property type="entry name" value="NUDIX"/>
    <property type="match status" value="1"/>
</dbReference>
<dbReference type="PANTHER" id="PTHR43222">
    <property type="entry name" value="NUDIX HYDROLASE 23"/>
    <property type="match status" value="1"/>
</dbReference>
<dbReference type="Pfam" id="PF14803">
    <property type="entry name" value="Zn_ribbon_Nudix"/>
    <property type="match status" value="1"/>
</dbReference>
<dbReference type="SUPFAM" id="SSF55811">
    <property type="entry name" value="Nudix"/>
    <property type="match status" value="1"/>
</dbReference>
<proteinExistence type="predicted"/>
<dbReference type="InterPro" id="IPR020476">
    <property type="entry name" value="Nudix_hydrolase"/>
</dbReference>